<evidence type="ECO:0000313" key="4">
    <source>
        <dbReference type="EMBL" id="CAF4027755.1"/>
    </source>
</evidence>
<evidence type="ECO:0000313" key="2">
    <source>
        <dbReference type="EMBL" id="CAF1219566.1"/>
    </source>
</evidence>
<evidence type="ECO:0000313" key="3">
    <source>
        <dbReference type="EMBL" id="CAF3935597.1"/>
    </source>
</evidence>
<dbReference type="EMBL" id="CAJOBC010007539">
    <property type="protein sequence ID" value="CAF3935597.1"/>
    <property type="molecule type" value="Genomic_DNA"/>
</dbReference>
<dbReference type="EMBL" id="CAJNOK010015154">
    <property type="protein sequence ID" value="CAF1219566.1"/>
    <property type="molecule type" value="Genomic_DNA"/>
</dbReference>
<reference evidence="1" key="1">
    <citation type="submission" date="2021-02" db="EMBL/GenBank/DDBJ databases">
        <authorList>
            <person name="Nowell W R."/>
        </authorList>
    </citation>
    <scope>NUCLEOTIDE SEQUENCE</scope>
</reference>
<dbReference type="EMBL" id="CAJOBA010036693">
    <property type="protein sequence ID" value="CAF4027755.1"/>
    <property type="molecule type" value="Genomic_DNA"/>
</dbReference>
<dbReference type="Proteomes" id="UP000663829">
    <property type="component" value="Unassembled WGS sequence"/>
</dbReference>
<dbReference type="AlphaFoldDB" id="A0A814U6R7"/>
<dbReference type="Proteomes" id="UP000682733">
    <property type="component" value="Unassembled WGS sequence"/>
</dbReference>
<keyword evidence="5" id="KW-1185">Reference proteome</keyword>
<proteinExistence type="predicted"/>
<comment type="caution">
    <text evidence="1">The sequence shown here is derived from an EMBL/GenBank/DDBJ whole genome shotgun (WGS) entry which is preliminary data.</text>
</comment>
<sequence>MPEVINREMNVREGATVIQSREEESIDSPRLVGLTTKEPSLVNTSFDSPDAKNTQPKCLPRMSLSPKFRLVWLCTGDNYQLLDELNTIFGNSFATFSNVDICGTYIALMNNFRLVLIVSGSFGRELVPIIHDLSQLEAIHVYCLDKSGNKKWTKNYQNVIK</sequence>
<organism evidence="1 5">
    <name type="scientific">Didymodactylos carnosus</name>
    <dbReference type="NCBI Taxonomy" id="1234261"/>
    <lineage>
        <taxon>Eukaryota</taxon>
        <taxon>Metazoa</taxon>
        <taxon>Spiralia</taxon>
        <taxon>Gnathifera</taxon>
        <taxon>Rotifera</taxon>
        <taxon>Eurotatoria</taxon>
        <taxon>Bdelloidea</taxon>
        <taxon>Philodinida</taxon>
        <taxon>Philodinidae</taxon>
        <taxon>Didymodactylos</taxon>
    </lineage>
</organism>
<evidence type="ECO:0000313" key="5">
    <source>
        <dbReference type="Proteomes" id="UP000663829"/>
    </source>
</evidence>
<gene>
    <name evidence="1" type="ORF">GPM918_LOCUS22223</name>
    <name evidence="2" type="ORF">OVA965_LOCUS24851</name>
    <name evidence="3" type="ORF">SRO942_LOCUS22219</name>
    <name evidence="4" type="ORF">TMI583_LOCUS25574</name>
</gene>
<name>A0A814U6R7_9BILA</name>
<dbReference type="EMBL" id="CAJNOQ010007540">
    <property type="protein sequence ID" value="CAF1171715.1"/>
    <property type="molecule type" value="Genomic_DNA"/>
</dbReference>
<dbReference type="Proteomes" id="UP000677228">
    <property type="component" value="Unassembled WGS sequence"/>
</dbReference>
<evidence type="ECO:0000313" key="1">
    <source>
        <dbReference type="EMBL" id="CAF1171715.1"/>
    </source>
</evidence>
<dbReference type="Proteomes" id="UP000681722">
    <property type="component" value="Unassembled WGS sequence"/>
</dbReference>
<accession>A0A814U6R7</accession>
<protein>
    <submittedName>
        <fullName evidence="1">Uncharacterized protein</fullName>
    </submittedName>
</protein>